<protein>
    <submittedName>
        <fullName evidence="10">Beta-galactosidase</fullName>
    </submittedName>
</protein>
<dbReference type="InterPro" id="IPR006103">
    <property type="entry name" value="Glyco_hydro_2_cat"/>
</dbReference>
<evidence type="ECO:0000313" key="11">
    <source>
        <dbReference type="Proteomes" id="UP000181976"/>
    </source>
</evidence>
<keyword evidence="4" id="KW-0472">Membrane</keyword>
<evidence type="ECO:0000256" key="2">
    <source>
        <dbReference type="ARBA" id="ARBA00022801"/>
    </source>
</evidence>
<dbReference type="InterPro" id="IPR008964">
    <property type="entry name" value="Invasin/intimin_cell_adhesion"/>
</dbReference>
<keyword evidence="2" id="KW-0378">Hydrolase</keyword>
<dbReference type="Proteomes" id="UP000181976">
    <property type="component" value="Unassembled WGS sequence"/>
</dbReference>
<keyword evidence="4" id="KW-1133">Transmembrane helix</keyword>
<dbReference type="InterPro" id="IPR006102">
    <property type="entry name" value="Ig-like_GH2"/>
</dbReference>
<evidence type="ECO:0000259" key="9">
    <source>
        <dbReference type="Pfam" id="PF18565"/>
    </source>
</evidence>
<keyword evidence="11" id="KW-1185">Reference proteome</keyword>
<feature type="domain" description="Glycoside hydrolase family 2 catalytic" evidence="6">
    <location>
        <begin position="328"/>
        <end position="484"/>
    </location>
</feature>
<dbReference type="InterPro" id="IPR040605">
    <property type="entry name" value="Glyco_hydro2_dom5"/>
</dbReference>
<feature type="domain" description="Glycoside hydrolase family 2 immunoglobulin-like beta-sandwich" evidence="5">
    <location>
        <begin position="217"/>
        <end position="322"/>
    </location>
</feature>
<dbReference type="PRINTS" id="PR00132">
    <property type="entry name" value="GLHYDRLASE2"/>
</dbReference>
<dbReference type="InParanoid" id="A0A1I2BC04"/>
<evidence type="ECO:0000259" key="7">
    <source>
        <dbReference type="Pfam" id="PF02837"/>
    </source>
</evidence>
<dbReference type="InterPro" id="IPR036156">
    <property type="entry name" value="Beta-gal/glucu_dom_sf"/>
</dbReference>
<dbReference type="InterPro" id="IPR023232">
    <property type="entry name" value="Glyco_hydro_2_AS"/>
</dbReference>
<dbReference type="SUPFAM" id="SSF49303">
    <property type="entry name" value="beta-Galactosidase/glucuronidase domain"/>
    <property type="match status" value="1"/>
</dbReference>
<dbReference type="InterPro" id="IPR008979">
    <property type="entry name" value="Galactose-bd-like_sf"/>
</dbReference>
<dbReference type="Pfam" id="PF16355">
    <property type="entry name" value="DUF4982"/>
    <property type="match status" value="1"/>
</dbReference>
<accession>A0A1I2BC04</accession>
<dbReference type="SUPFAM" id="SSF49785">
    <property type="entry name" value="Galactose-binding domain-like"/>
    <property type="match status" value="1"/>
</dbReference>
<dbReference type="InterPro" id="IPR006101">
    <property type="entry name" value="Glyco_hydro_2"/>
</dbReference>
<evidence type="ECO:0000256" key="4">
    <source>
        <dbReference type="SAM" id="Phobius"/>
    </source>
</evidence>
<dbReference type="Gene3D" id="2.60.120.260">
    <property type="entry name" value="Galactose-binding domain-like"/>
    <property type="match status" value="1"/>
</dbReference>
<feature type="domain" description="Glycoside hydrolase family 2" evidence="9">
    <location>
        <begin position="738"/>
        <end position="839"/>
    </location>
</feature>
<evidence type="ECO:0000313" key="10">
    <source>
        <dbReference type="EMBL" id="SFE53704.1"/>
    </source>
</evidence>
<dbReference type="InterPro" id="IPR013783">
    <property type="entry name" value="Ig-like_fold"/>
</dbReference>
<feature type="domain" description="Glycosyl hydrolases family 2 sugar binding" evidence="7">
    <location>
        <begin position="116"/>
        <end position="206"/>
    </location>
</feature>
<dbReference type="Pfam" id="PF02837">
    <property type="entry name" value="Glyco_hydro_2_N"/>
    <property type="match status" value="1"/>
</dbReference>
<dbReference type="Pfam" id="PF18565">
    <property type="entry name" value="Glyco_hydro2_C5"/>
    <property type="match status" value="1"/>
</dbReference>
<evidence type="ECO:0000259" key="6">
    <source>
        <dbReference type="Pfam" id="PF02836"/>
    </source>
</evidence>
<evidence type="ECO:0000259" key="8">
    <source>
        <dbReference type="Pfam" id="PF16355"/>
    </source>
</evidence>
<dbReference type="Gene3D" id="3.20.20.80">
    <property type="entry name" value="Glycosidases"/>
    <property type="match status" value="1"/>
</dbReference>
<reference evidence="10 11" key="1">
    <citation type="submission" date="2016-10" db="EMBL/GenBank/DDBJ databases">
        <authorList>
            <person name="de Groot N.N."/>
        </authorList>
    </citation>
    <scope>NUCLEOTIDE SEQUENCE [LARGE SCALE GENOMIC DNA]</scope>
    <source>
        <strain evidence="10 11">DSM 19012</strain>
    </source>
</reference>
<dbReference type="Pfam" id="PF02836">
    <property type="entry name" value="Glyco_hydro_2_C"/>
    <property type="match status" value="1"/>
</dbReference>
<keyword evidence="4" id="KW-0812">Transmembrane</keyword>
<feature type="transmembrane region" description="Helical" evidence="4">
    <location>
        <begin position="12"/>
        <end position="42"/>
    </location>
</feature>
<dbReference type="EMBL" id="FONA01000013">
    <property type="protein sequence ID" value="SFE53704.1"/>
    <property type="molecule type" value="Genomic_DNA"/>
</dbReference>
<feature type="domain" description="DUF4982" evidence="8">
    <location>
        <begin position="642"/>
        <end position="724"/>
    </location>
</feature>
<dbReference type="InterPro" id="IPR017853">
    <property type="entry name" value="GH"/>
</dbReference>
<sequence>MLLKDIKTYLSNLFRSIVFLLTFIVMTRIRFFIFLMSISFVLNAQSQKASLPHRTSTLVNFGWKHAFGEISGAQDPGFDDSGWSTVHLPHDASIAGPFVKDSLNADRKNGFLPRRKGWYRKWLKVDFPVHDKKVFLEFEGVYRDARVFINGEMLAHELNGYKNFIVDITPVVQEGNNLIAVSYDNTDMESSRWYNGEGIYRDVILHVTNKVHVDYNGTYIRTPFVTDDLAKVLIDTEIVNDEEDSSEVTLKTEIIAPSGQVVASVTDVAPIGSGEVYIFSQKATVNNPLRWDLNSPNLYKVRSVVMTDGRVCDTYESTFGIRTIEFDRNKGLLLNGRKVLVKGVNIHHDLGPLGAAAFERGYARRLEGLKKLGCNAIRLAHNPHDKFILEWCDRNGMLVMDEAFDKWSDQFFGQGNDFNLHWQESLTAFIKRDRNHPSVFIWSVGNETHQQRSPRYQFGVPMMKKMRDFIHSFEPTRKVTCALHPSRKSGAYRTKNYYREGPPEMEFYMDVVSTNYREEFWPVDKADYPQLIFILSEAQVGNLGNEWFNFNHQNSVGLFYWGGTDYLGESFGWPSKGWPNGIIDWNDHWKPFSYYIQSLFSETPMVHIATFNPNEERQKYWNEVQLRYQPMFSHWNWEGKDSVNLYTFTNCQEVELFLNGKSLGIRKVPELYYTKNIEGYTAEEYDPDNPVNTGPAMHKYLEWTVPWEPGKIWAVSRIDGKEVARHQLITAGEPFRVVLEPDRSQINADGLDLAYLTVKVVDKKGVIVPDADHNIRFEVKGEGTIAAVGSADVLSDEPFVSNERKVFQGKALLIIRSTRTPGEIKIKAMADGLREGRVTISSKKLPK</sequence>
<dbReference type="PROSITE" id="PS00608">
    <property type="entry name" value="GLYCOSYL_HYDROL_F2_2"/>
    <property type="match status" value="1"/>
</dbReference>
<dbReference type="InterPro" id="IPR032311">
    <property type="entry name" value="DUF4982"/>
</dbReference>
<dbReference type="Gene3D" id="2.60.40.10">
    <property type="entry name" value="Immunoglobulins"/>
    <property type="match status" value="3"/>
</dbReference>
<dbReference type="eggNOG" id="COG3250">
    <property type="taxonomic scope" value="Bacteria"/>
</dbReference>
<gene>
    <name evidence="10" type="ORF">SAMN05444380_11314</name>
</gene>
<dbReference type="SUPFAM" id="SSF49373">
    <property type="entry name" value="Invasin/intimin cell-adhesion fragments"/>
    <property type="match status" value="1"/>
</dbReference>
<evidence type="ECO:0000259" key="5">
    <source>
        <dbReference type="Pfam" id="PF00703"/>
    </source>
</evidence>
<organism evidence="10 11">
    <name type="scientific">Thermophagus xiamenensis</name>
    <dbReference type="NCBI Taxonomy" id="385682"/>
    <lineage>
        <taxon>Bacteria</taxon>
        <taxon>Pseudomonadati</taxon>
        <taxon>Bacteroidota</taxon>
        <taxon>Bacteroidia</taxon>
        <taxon>Marinilabiliales</taxon>
        <taxon>Marinilabiliaceae</taxon>
        <taxon>Thermophagus</taxon>
    </lineage>
</organism>
<comment type="similarity">
    <text evidence="1">Belongs to the glycosyl hydrolase 2 family.</text>
</comment>
<name>A0A1I2BC04_9BACT</name>
<dbReference type="SUPFAM" id="SSF51445">
    <property type="entry name" value="(Trans)glycosidases"/>
    <property type="match status" value="1"/>
</dbReference>
<dbReference type="InterPro" id="IPR051913">
    <property type="entry name" value="GH2_Domain-Containing"/>
</dbReference>
<evidence type="ECO:0000256" key="1">
    <source>
        <dbReference type="ARBA" id="ARBA00007401"/>
    </source>
</evidence>
<evidence type="ECO:0000256" key="3">
    <source>
        <dbReference type="ARBA" id="ARBA00023295"/>
    </source>
</evidence>
<dbReference type="InterPro" id="IPR006104">
    <property type="entry name" value="Glyco_hydro_2_N"/>
</dbReference>
<dbReference type="GO" id="GO:0005975">
    <property type="term" value="P:carbohydrate metabolic process"/>
    <property type="evidence" value="ECO:0007669"/>
    <property type="project" value="InterPro"/>
</dbReference>
<dbReference type="PANTHER" id="PTHR42732">
    <property type="entry name" value="BETA-GALACTOSIDASE"/>
    <property type="match status" value="1"/>
</dbReference>
<dbReference type="AlphaFoldDB" id="A0A1I2BC04"/>
<dbReference type="STRING" id="385682.SAMN05444380_11314"/>
<keyword evidence="3" id="KW-0326">Glycosidase</keyword>
<dbReference type="Pfam" id="PF00703">
    <property type="entry name" value="Glyco_hydro_2"/>
    <property type="match status" value="1"/>
</dbReference>
<dbReference type="GO" id="GO:0004553">
    <property type="term" value="F:hydrolase activity, hydrolyzing O-glycosyl compounds"/>
    <property type="evidence" value="ECO:0007669"/>
    <property type="project" value="InterPro"/>
</dbReference>
<proteinExistence type="inferred from homology"/>
<dbReference type="PANTHER" id="PTHR42732:SF1">
    <property type="entry name" value="BETA-MANNOSIDASE"/>
    <property type="match status" value="1"/>
</dbReference>